<feature type="region of interest" description="Disordered" evidence="1">
    <location>
        <begin position="146"/>
        <end position="165"/>
    </location>
</feature>
<reference evidence="2" key="1">
    <citation type="submission" date="2021-07" db="EMBL/GenBank/DDBJ databases">
        <authorList>
            <person name="Durling M."/>
        </authorList>
    </citation>
    <scope>NUCLEOTIDE SEQUENCE</scope>
</reference>
<feature type="region of interest" description="Disordered" evidence="1">
    <location>
        <begin position="84"/>
        <end position="109"/>
    </location>
</feature>
<dbReference type="AlphaFoldDB" id="A0A9N9PN99"/>
<proteinExistence type="predicted"/>
<keyword evidence="3" id="KW-1185">Reference proteome</keyword>
<evidence type="ECO:0000256" key="1">
    <source>
        <dbReference type="SAM" id="MobiDB-lite"/>
    </source>
</evidence>
<dbReference type="EMBL" id="CAJVRL010000025">
    <property type="protein sequence ID" value="CAG8949775.1"/>
    <property type="molecule type" value="Genomic_DNA"/>
</dbReference>
<name>A0A9N9PN99_9HELO</name>
<organism evidence="2 3">
    <name type="scientific">Hymenoscyphus fraxineus</name>
    <dbReference type="NCBI Taxonomy" id="746836"/>
    <lineage>
        <taxon>Eukaryota</taxon>
        <taxon>Fungi</taxon>
        <taxon>Dikarya</taxon>
        <taxon>Ascomycota</taxon>
        <taxon>Pezizomycotina</taxon>
        <taxon>Leotiomycetes</taxon>
        <taxon>Helotiales</taxon>
        <taxon>Helotiaceae</taxon>
        <taxon>Hymenoscyphus</taxon>
    </lineage>
</organism>
<gene>
    <name evidence="2" type="ORF">HYFRA_00004098</name>
</gene>
<dbReference type="Proteomes" id="UP000696280">
    <property type="component" value="Unassembled WGS sequence"/>
</dbReference>
<accession>A0A9N9PN99</accession>
<sequence>MSLRVALPGSPQACACSSAFPRAEWFDGNTSWKASNLVTTRYAAIGWGRTAGRGLRRWDLLRGTANAPTSPLPLIPVPRLHSNPQSPIPRPANTPPLYAPGPARHVPDQSHHVRTSIASDFCNRAQSAWHNLLVFMVTFPLSWAPSKPDALQQRTEPSNPSSQQE</sequence>
<feature type="compositionally biased region" description="Pro residues" evidence="1">
    <location>
        <begin position="86"/>
        <end position="99"/>
    </location>
</feature>
<protein>
    <submittedName>
        <fullName evidence="2">Uncharacterized protein</fullName>
    </submittedName>
</protein>
<evidence type="ECO:0000313" key="2">
    <source>
        <dbReference type="EMBL" id="CAG8949775.1"/>
    </source>
</evidence>
<comment type="caution">
    <text evidence="2">The sequence shown here is derived from an EMBL/GenBank/DDBJ whole genome shotgun (WGS) entry which is preliminary data.</text>
</comment>
<evidence type="ECO:0000313" key="3">
    <source>
        <dbReference type="Proteomes" id="UP000696280"/>
    </source>
</evidence>
<feature type="compositionally biased region" description="Polar residues" evidence="1">
    <location>
        <begin position="152"/>
        <end position="165"/>
    </location>
</feature>